<dbReference type="EMBL" id="MU005613">
    <property type="protein sequence ID" value="KAF2678245.1"/>
    <property type="molecule type" value="Genomic_DNA"/>
</dbReference>
<comment type="subunit">
    <text evidence="2">Homotetramer.</text>
</comment>
<evidence type="ECO:0000313" key="13">
    <source>
        <dbReference type="Proteomes" id="UP000799291"/>
    </source>
</evidence>
<dbReference type="SUPFAM" id="SSF48113">
    <property type="entry name" value="Heme-dependent peroxidases"/>
    <property type="match status" value="1"/>
</dbReference>
<dbReference type="PANTHER" id="PTHR11903">
    <property type="entry name" value="PROSTAGLANDIN G/H SYNTHASE"/>
    <property type="match status" value="1"/>
</dbReference>
<dbReference type="GO" id="GO:0020037">
    <property type="term" value="F:heme binding"/>
    <property type="evidence" value="ECO:0007669"/>
    <property type="project" value="InterPro"/>
</dbReference>
<evidence type="ECO:0000256" key="3">
    <source>
        <dbReference type="ARBA" id="ARBA00013239"/>
    </source>
</evidence>
<dbReference type="AlphaFoldDB" id="A0A6G1IJD2"/>
<evidence type="ECO:0000256" key="7">
    <source>
        <dbReference type="ARBA" id="ARBA00022964"/>
    </source>
</evidence>
<dbReference type="GO" id="GO:0005506">
    <property type="term" value="F:iron ion binding"/>
    <property type="evidence" value="ECO:0007669"/>
    <property type="project" value="InterPro"/>
</dbReference>
<dbReference type="InterPro" id="IPR036396">
    <property type="entry name" value="Cyt_P450_sf"/>
</dbReference>
<gene>
    <name evidence="12" type="ORF">K458DRAFT_395065</name>
</gene>
<dbReference type="GO" id="GO:0004497">
    <property type="term" value="F:monooxygenase activity"/>
    <property type="evidence" value="ECO:0007669"/>
    <property type="project" value="InterPro"/>
</dbReference>
<dbReference type="OrthoDB" id="823504at2759"/>
<dbReference type="PRINTS" id="PR00457">
    <property type="entry name" value="ANPEROXIDASE"/>
</dbReference>
<evidence type="ECO:0000256" key="9">
    <source>
        <dbReference type="ARBA" id="ARBA00023004"/>
    </source>
</evidence>
<evidence type="ECO:0000313" key="12">
    <source>
        <dbReference type="EMBL" id="KAF2678245.1"/>
    </source>
</evidence>
<comment type="catalytic activity">
    <reaction evidence="1">
        <text>(9Z,12Z)-octadecadienoate + O2 = (8R,9Z,12Z)-8-hydroperoxyoctadeca-9,12-dienoate</text>
        <dbReference type="Rhea" id="RHEA:25395"/>
        <dbReference type="ChEBI" id="CHEBI:15379"/>
        <dbReference type="ChEBI" id="CHEBI:30245"/>
        <dbReference type="ChEBI" id="CHEBI:58659"/>
        <dbReference type="EC" id="1.13.11.60"/>
    </reaction>
</comment>
<evidence type="ECO:0000256" key="8">
    <source>
        <dbReference type="ARBA" id="ARBA00023002"/>
    </source>
</evidence>
<keyword evidence="13" id="KW-1185">Reference proteome</keyword>
<dbReference type="InterPro" id="IPR019791">
    <property type="entry name" value="Haem_peroxidase_animal"/>
</dbReference>
<dbReference type="Pfam" id="PF00067">
    <property type="entry name" value="p450"/>
    <property type="match status" value="1"/>
</dbReference>
<evidence type="ECO:0000256" key="11">
    <source>
        <dbReference type="PIRSR" id="PIRSR619791-2"/>
    </source>
</evidence>
<keyword evidence="8" id="KW-0560">Oxidoreductase</keyword>
<dbReference type="Gene3D" id="1.10.630.10">
    <property type="entry name" value="Cytochrome P450"/>
    <property type="match status" value="1"/>
</dbReference>
<proteinExistence type="predicted"/>
<accession>A0A6G1IJD2</accession>
<dbReference type="Pfam" id="PF03098">
    <property type="entry name" value="An_peroxidase"/>
    <property type="match status" value="1"/>
</dbReference>
<dbReference type="GO" id="GO:0006979">
    <property type="term" value="P:response to oxidative stress"/>
    <property type="evidence" value="ECO:0007669"/>
    <property type="project" value="InterPro"/>
</dbReference>
<dbReference type="Gene3D" id="1.10.640.10">
    <property type="entry name" value="Haem peroxidase domain superfamily, animal type"/>
    <property type="match status" value="1"/>
</dbReference>
<dbReference type="SUPFAM" id="SSF48264">
    <property type="entry name" value="Cytochrome P450"/>
    <property type="match status" value="1"/>
</dbReference>
<keyword evidence="7" id="KW-0223">Dioxygenase</keyword>
<evidence type="ECO:0000256" key="6">
    <source>
        <dbReference type="ARBA" id="ARBA00022723"/>
    </source>
</evidence>
<dbReference type="GO" id="GO:0016853">
    <property type="term" value="F:isomerase activity"/>
    <property type="evidence" value="ECO:0007669"/>
    <property type="project" value="UniProtKB-KW"/>
</dbReference>
<keyword evidence="4 12" id="KW-0575">Peroxidase</keyword>
<evidence type="ECO:0000256" key="10">
    <source>
        <dbReference type="ARBA" id="ARBA00023235"/>
    </source>
</evidence>
<keyword evidence="10" id="KW-0413">Isomerase</keyword>
<evidence type="ECO:0000256" key="1">
    <source>
        <dbReference type="ARBA" id="ARBA00000699"/>
    </source>
</evidence>
<protein>
    <recommendedName>
        <fullName evidence="3">linoleate 8R-lipoxygenase</fullName>
        <ecNumber evidence="3">1.13.11.60</ecNumber>
    </recommendedName>
</protein>
<evidence type="ECO:0000256" key="5">
    <source>
        <dbReference type="ARBA" id="ARBA00022617"/>
    </source>
</evidence>
<dbReference type="PANTHER" id="PTHR11903:SF37">
    <property type="entry name" value="PSI-PRODUCING OXYGENASE A"/>
    <property type="match status" value="1"/>
</dbReference>
<dbReference type="InterPro" id="IPR034812">
    <property type="entry name" value="Ppo-like_N"/>
</dbReference>
<dbReference type="EC" id="1.13.11.60" evidence="3"/>
<dbReference type="GO" id="GO:0006631">
    <property type="term" value="P:fatty acid metabolic process"/>
    <property type="evidence" value="ECO:0007669"/>
    <property type="project" value="UniProtKB-ARBA"/>
</dbReference>
<dbReference type="InterPro" id="IPR037120">
    <property type="entry name" value="Haem_peroxidase_sf_animal"/>
</dbReference>
<dbReference type="PROSITE" id="PS50292">
    <property type="entry name" value="PEROXIDASE_3"/>
    <property type="match status" value="1"/>
</dbReference>
<dbReference type="InterPro" id="IPR017972">
    <property type="entry name" value="Cyt_P450_CS"/>
</dbReference>
<keyword evidence="5 11" id="KW-0349">Heme</keyword>
<organism evidence="12 13">
    <name type="scientific">Lentithecium fluviatile CBS 122367</name>
    <dbReference type="NCBI Taxonomy" id="1168545"/>
    <lineage>
        <taxon>Eukaryota</taxon>
        <taxon>Fungi</taxon>
        <taxon>Dikarya</taxon>
        <taxon>Ascomycota</taxon>
        <taxon>Pezizomycotina</taxon>
        <taxon>Dothideomycetes</taxon>
        <taxon>Pleosporomycetidae</taxon>
        <taxon>Pleosporales</taxon>
        <taxon>Massarineae</taxon>
        <taxon>Lentitheciaceae</taxon>
        <taxon>Lentithecium</taxon>
    </lineage>
</organism>
<dbReference type="PROSITE" id="PS00086">
    <property type="entry name" value="CYTOCHROME_P450"/>
    <property type="match status" value="1"/>
</dbReference>
<dbReference type="Proteomes" id="UP000799291">
    <property type="component" value="Unassembled WGS sequence"/>
</dbReference>
<dbReference type="GO" id="GO:0052878">
    <property type="term" value="F:linoleate 8R-lipoxygenase activity"/>
    <property type="evidence" value="ECO:0007669"/>
    <property type="project" value="UniProtKB-EC"/>
</dbReference>
<dbReference type="GO" id="GO:0016705">
    <property type="term" value="F:oxidoreductase activity, acting on paired donors, with incorporation or reduction of molecular oxygen"/>
    <property type="evidence" value="ECO:0007669"/>
    <property type="project" value="InterPro"/>
</dbReference>
<evidence type="ECO:0000256" key="4">
    <source>
        <dbReference type="ARBA" id="ARBA00022559"/>
    </source>
</evidence>
<evidence type="ECO:0000256" key="2">
    <source>
        <dbReference type="ARBA" id="ARBA00011881"/>
    </source>
</evidence>
<sequence length="1048" mass="116968">MPNLNPFKDDSKPNDPKDVLIRSLIRDVKSQLTLERIDSNGELLKGLSDFVATGGALDDKKYVAENLLKALTSLPEGSQTGEFGTGILLKYLWDNLRHPPLSCMGDPYKYRTADGCNNNIMFPHIGKSGSFYARSVTPQHVPTRLPDPGVMFDALLARDGAPKPHPNKISSMMFAMATLIIHDVFRTSDQDQNVVDVSSYLDLSPLYGANQDAQDSVRTFKDGKLKPDTFAEVRLLGQPPESPVLLICFNRYHNYIAEQLAIINEADRFSLPPGIKEADTESYDKAVGKRDNDLFQVARLVTGGLYFNIITNDYFRTILNLHRTDSEWNLNPRKDYPEIFGQGNLEEGIGNQVSVEFNLIYRWHSVISSRNERFLNDFFHELFPDTKVEDLTQAQFRAGMRSWATNLPIDPGQRSFGGLERGSEGHFNDSDLVNILTEATEDVAGVFGARHVPVALKPVEVLAIQQARRWGVATLNELRRHFGMLPHKTFASINSDPDVAASLEALYGDVDNVELYPGVVVEEAKIPMIPGSGLCAGFTTTRAILSDAVTLTRGDRFYTLDYTPVHLTAFGYNEVSNDKSIAGGGYRGNSIYAFYPFTVPNEMRKIKQSLGQEVDYDYGRPQLESRPVFVTTWKGVDSVLLYSRSYEVSWGKNLGLLSEHEFMLGADTPAATEQRKYVGRAIFSPEKSMIEFAHCIEFVTTDLVHKRSHKLRDIYELDAVKDIAALSWTQFAALLFHIPLKGSKHPDAALDDWKLYDLLSVIFELSFLDTDPTKSFAIRKRALKAYTELLNVVKPVCEAAKCQSIGHLMRYFKSDNHKLLPSHGTKLLERLFEGGKSVEEVTSWVISLMAGLVIPSAKALSQILNIFLQEPYHSQHWPEIQNFASNTSPAAVEKLRKYALEGLRLTTPLSAIVRIAHLDATLVDGATTHSVKKGDTLVLDIAKASRDPDNFPDPDDIDLDRPEESYIHFGKGMHTCLGRSIAVAGLVEQLRIFGKMKGLRRAPGNQRRLRSRRVGAVTMFLSDGADAWNPLPTSMKLHVDACGEGKVS</sequence>
<keyword evidence="6 11" id="KW-0479">Metal-binding</keyword>
<dbReference type="CDD" id="cd09817">
    <property type="entry name" value="linoleate_diol_synthase_like"/>
    <property type="match status" value="1"/>
</dbReference>
<reference evidence="12" key="1">
    <citation type="journal article" date="2020" name="Stud. Mycol.">
        <title>101 Dothideomycetes genomes: a test case for predicting lifestyles and emergence of pathogens.</title>
        <authorList>
            <person name="Haridas S."/>
            <person name="Albert R."/>
            <person name="Binder M."/>
            <person name="Bloem J."/>
            <person name="Labutti K."/>
            <person name="Salamov A."/>
            <person name="Andreopoulos B."/>
            <person name="Baker S."/>
            <person name="Barry K."/>
            <person name="Bills G."/>
            <person name="Bluhm B."/>
            <person name="Cannon C."/>
            <person name="Castanera R."/>
            <person name="Culley D."/>
            <person name="Daum C."/>
            <person name="Ezra D."/>
            <person name="Gonzalez J."/>
            <person name="Henrissat B."/>
            <person name="Kuo A."/>
            <person name="Liang C."/>
            <person name="Lipzen A."/>
            <person name="Lutzoni F."/>
            <person name="Magnuson J."/>
            <person name="Mondo S."/>
            <person name="Nolan M."/>
            <person name="Ohm R."/>
            <person name="Pangilinan J."/>
            <person name="Park H.-J."/>
            <person name="Ramirez L."/>
            <person name="Alfaro M."/>
            <person name="Sun H."/>
            <person name="Tritt A."/>
            <person name="Yoshinaga Y."/>
            <person name="Zwiers L.-H."/>
            <person name="Turgeon B."/>
            <person name="Goodwin S."/>
            <person name="Spatafora J."/>
            <person name="Crous P."/>
            <person name="Grigoriev I."/>
        </authorList>
    </citation>
    <scope>NUCLEOTIDE SEQUENCE</scope>
    <source>
        <strain evidence="12">CBS 122367</strain>
    </source>
</reference>
<name>A0A6G1IJD2_9PLEO</name>
<dbReference type="InterPro" id="IPR010255">
    <property type="entry name" value="Haem_peroxidase_sf"/>
</dbReference>
<dbReference type="GO" id="GO:0004601">
    <property type="term" value="F:peroxidase activity"/>
    <property type="evidence" value="ECO:0007669"/>
    <property type="project" value="UniProtKB-KW"/>
</dbReference>
<keyword evidence="9 11" id="KW-0408">Iron</keyword>
<feature type="binding site" description="axial binding residue" evidence="11">
    <location>
        <position position="364"/>
    </location>
    <ligand>
        <name>heme b</name>
        <dbReference type="ChEBI" id="CHEBI:60344"/>
    </ligand>
    <ligandPart>
        <name>Fe</name>
        <dbReference type="ChEBI" id="CHEBI:18248"/>
    </ligandPart>
</feature>
<dbReference type="InterPro" id="IPR001128">
    <property type="entry name" value="Cyt_P450"/>
</dbReference>
<dbReference type="InterPro" id="IPR050783">
    <property type="entry name" value="Oxylipin_biosynth_metab"/>
</dbReference>